<dbReference type="GO" id="GO:0005829">
    <property type="term" value="C:cytosol"/>
    <property type="evidence" value="ECO:0007669"/>
    <property type="project" value="TreeGrafter"/>
</dbReference>
<feature type="binding site" evidence="9">
    <location>
        <position position="251"/>
    </location>
    <ligand>
        <name>Zn(2+)</name>
        <dbReference type="ChEBI" id="CHEBI:29105"/>
    </ligand>
</feature>
<evidence type="ECO:0000256" key="5">
    <source>
        <dbReference type="PIRNR" id="PIRNR000099"/>
    </source>
</evidence>
<dbReference type="CDD" id="cd06572">
    <property type="entry name" value="Histidinol_dh"/>
    <property type="match status" value="1"/>
</dbReference>
<dbReference type="GO" id="GO:0004399">
    <property type="term" value="F:histidinol dehydrogenase activity"/>
    <property type="evidence" value="ECO:0007669"/>
    <property type="project" value="InterPro"/>
</dbReference>
<dbReference type="PIRSF" id="PIRSF000099">
    <property type="entry name" value="Histidinol_dh"/>
    <property type="match status" value="1"/>
</dbReference>
<dbReference type="SUPFAM" id="SSF53720">
    <property type="entry name" value="ALDH-like"/>
    <property type="match status" value="1"/>
</dbReference>
<feature type="binding site" evidence="9">
    <location>
        <position position="413"/>
    </location>
    <ligand>
        <name>Zn(2+)</name>
        <dbReference type="ChEBI" id="CHEBI:29105"/>
    </ligand>
</feature>
<feature type="binding site" evidence="8">
    <location>
        <position position="229"/>
    </location>
    <ligand>
        <name>substrate</name>
    </ligand>
</feature>
<dbReference type="Gene3D" id="1.20.5.1300">
    <property type="match status" value="1"/>
</dbReference>
<dbReference type="OrthoDB" id="9805269at2"/>
<dbReference type="InterPro" id="IPR016161">
    <property type="entry name" value="Ald_DH/histidinol_DH"/>
</dbReference>
<keyword evidence="2 9" id="KW-0862">Zinc</keyword>
<dbReference type="GO" id="GO:0046872">
    <property type="term" value="F:metal ion binding"/>
    <property type="evidence" value="ECO:0007669"/>
    <property type="project" value="UniProtKB-KW"/>
</dbReference>
<keyword evidence="1 9" id="KW-0479">Metal-binding</keyword>
<dbReference type="GO" id="GO:0000105">
    <property type="term" value="P:L-histidine biosynthetic process"/>
    <property type="evidence" value="ECO:0007669"/>
    <property type="project" value="InterPro"/>
</dbReference>
<evidence type="ECO:0000256" key="2">
    <source>
        <dbReference type="ARBA" id="ARBA00022833"/>
    </source>
</evidence>
<organism evidence="11 12">
    <name type="scientific">Histidinibacterium lentulum</name>
    <dbReference type="NCBI Taxonomy" id="2480588"/>
    <lineage>
        <taxon>Bacteria</taxon>
        <taxon>Pseudomonadati</taxon>
        <taxon>Pseudomonadota</taxon>
        <taxon>Alphaproteobacteria</taxon>
        <taxon>Rhodobacterales</taxon>
        <taxon>Paracoccaceae</taxon>
        <taxon>Histidinibacterium</taxon>
    </lineage>
</organism>
<dbReference type="EMBL" id="RDRB01000003">
    <property type="protein sequence ID" value="ROU02922.1"/>
    <property type="molecule type" value="Genomic_DNA"/>
</dbReference>
<feature type="binding site" evidence="8">
    <location>
        <position position="254"/>
    </location>
    <ligand>
        <name>substrate</name>
    </ligand>
</feature>
<keyword evidence="12" id="KW-1185">Reference proteome</keyword>
<feature type="binding site" evidence="9">
    <location>
        <position position="254"/>
    </location>
    <ligand>
        <name>Zn(2+)</name>
        <dbReference type="ChEBI" id="CHEBI:29105"/>
    </ligand>
</feature>
<dbReference type="Proteomes" id="UP000268016">
    <property type="component" value="Unassembled WGS sequence"/>
</dbReference>
<dbReference type="Gene3D" id="3.40.50.1980">
    <property type="entry name" value="Nitrogenase molybdenum iron protein domain"/>
    <property type="match status" value="2"/>
</dbReference>
<feature type="binding site" evidence="9">
    <location>
        <position position="353"/>
    </location>
    <ligand>
        <name>Zn(2+)</name>
        <dbReference type="ChEBI" id="CHEBI:29105"/>
    </ligand>
</feature>
<comment type="similarity">
    <text evidence="5 10">Belongs to the histidinol dehydrogenase family.</text>
</comment>
<dbReference type="RefSeq" id="WP_123641473.1">
    <property type="nucleotide sequence ID" value="NZ_ML119083.1"/>
</dbReference>
<keyword evidence="3 5" id="KW-0560">Oxidoreductase</keyword>
<dbReference type="FunFam" id="3.40.50.1980:FF:000001">
    <property type="entry name" value="Histidinol dehydrogenase"/>
    <property type="match status" value="1"/>
</dbReference>
<dbReference type="PROSITE" id="PS00611">
    <property type="entry name" value="HISOL_DEHYDROGENASE"/>
    <property type="match status" value="1"/>
</dbReference>
<dbReference type="GO" id="GO:0051287">
    <property type="term" value="F:NAD binding"/>
    <property type="evidence" value="ECO:0007669"/>
    <property type="project" value="InterPro"/>
</dbReference>
<feature type="active site" description="Proton acceptor" evidence="6">
    <location>
        <position position="320"/>
    </location>
</feature>
<feature type="binding site" evidence="8">
    <location>
        <position position="320"/>
    </location>
    <ligand>
        <name>substrate</name>
    </ligand>
</feature>
<feature type="binding site" evidence="8">
    <location>
        <position position="251"/>
    </location>
    <ligand>
        <name>substrate</name>
    </ligand>
</feature>
<evidence type="ECO:0000256" key="1">
    <source>
        <dbReference type="ARBA" id="ARBA00022723"/>
    </source>
</evidence>
<dbReference type="InterPro" id="IPR001692">
    <property type="entry name" value="Histidinol_DH_CS"/>
</dbReference>
<reference evidence="11 12" key="1">
    <citation type="submission" date="2018-10" db="EMBL/GenBank/DDBJ databases">
        <title>Histidinibacterium lentulum gen. nov., sp. nov., a marine bacterium from the culture broth of Picochlorum sp. 122.</title>
        <authorList>
            <person name="Wang G."/>
        </authorList>
    </citation>
    <scope>NUCLEOTIDE SEQUENCE [LARGE SCALE GENOMIC DNA]</scope>
    <source>
        <strain evidence="11 12">B17</strain>
    </source>
</reference>
<proteinExistence type="inferred from homology"/>
<gene>
    <name evidence="11" type="primary">hisD</name>
    <name evidence="11" type="ORF">EAT49_06380</name>
</gene>
<feature type="binding site" evidence="8">
    <location>
        <position position="413"/>
    </location>
    <ligand>
        <name>substrate</name>
    </ligand>
</feature>
<feature type="binding site" evidence="8">
    <location>
        <position position="353"/>
    </location>
    <ligand>
        <name>substrate</name>
    </ligand>
</feature>
<evidence type="ECO:0000256" key="6">
    <source>
        <dbReference type="PIRSR" id="PIRSR000099-1"/>
    </source>
</evidence>
<keyword evidence="7" id="KW-0520">NAD</keyword>
<feature type="binding site" evidence="8">
    <location>
        <position position="408"/>
    </location>
    <ligand>
        <name>substrate</name>
    </ligand>
</feature>
<dbReference type="AlphaFoldDB" id="A0A3N2R608"/>
<evidence type="ECO:0000256" key="8">
    <source>
        <dbReference type="PIRSR" id="PIRSR000099-3"/>
    </source>
</evidence>
<feature type="binding site" evidence="7">
    <location>
        <position position="183"/>
    </location>
    <ligand>
        <name>NAD(+)</name>
        <dbReference type="ChEBI" id="CHEBI:57540"/>
    </ligand>
</feature>
<feature type="binding site" evidence="7">
    <location>
        <position position="206"/>
    </location>
    <ligand>
        <name>NAD(+)</name>
        <dbReference type="ChEBI" id="CHEBI:57540"/>
    </ligand>
</feature>
<dbReference type="Pfam" id="PF00815">
    <property type="entry name" value="Histidinol_dh"/>
    <property type="match status" value="1"/>
</dbReference>
<dbReference type="PRINTS" id="PR00083">
    <property type="entry name" value="HOLDHDRGNASE"/>
</dbReference>
<protein>
    <recommendedName>
        <fullName evidence="4">Histidinol dehydrogenase homolog</fullName>
    </recommendedName>
</protein>
<dbReference type="PANTHER" id="PTHR21256">
    <property type="entry name" value="HISTIDINOL DEHYDROGENASE HDH"/>
    <property type="match status" value="1"/>
</dbReference>
<evidence type="ECO:0000256" key="7">
    <source>
        <dbReference type="PIRSR" id="PIRSR000099-2"/>
    </source>
</evidence>
<evidence type="ECO:0000256" key="3">
    <source>
        <dbReference type="ARBA" id="ARBA00023002"/>
    </source>
</evidence>
<evidence type="ECO:0000256" key="4">
    <source>
        <dbReference type="ARBA" id="ARBA00072814"/>
    </source>
</evidence>
<evidence type="ECO:0000256" key="9">
    <source>
        <dbReference type="PIRSR" id="PIRSR000099-4"/>
    </source>
</evidence>
<dbReference type="InterPro" id="IPR022695">
    <property type="entry name" value="Histidinol_DH_monofunct"/>
</dbReference>
<comment type="cofactor">
    <cofactor evidence="9">
        <name>Zn(2+)</name>
        <dbReference type="ChEBI" id="CHEBI:29105"/>
    </cofactor>
    <text evidence="9">Binds 1 zinc ion per subunit.</text>
</comment>
<name>A0A3N2R608_9RHOB</name>
<accession>A0A3N2R608</accession>
<dbReference type="NCBIfam" id="TIGR00069">
    <property type="entry name" value="hisD"/>
    <property type="match status" value="1"/>
</dbReference>
<sequence>MPIERLKQGKPETERAEDDAKVRATVEGILADIETRGDAAVRELSEKFDGYSPEAFRLTSSEIEAAMQKVSDREMADIRFAQDQIRTFAEAQRASMTDIEVETLPGVILGHRNIPVQSVGCYVPGGKFPMVASAHMSVLTASVAGVPRIVASAPPVKGAPHPAIVAAMHMGGAHEILCLGGIQAVGAMALGTESLEPVHMLVGPGNAFVAEAKRQLYGRVGIDLFAGPTETMLIADDTVDAEMCATDLLGQAEHGYNSPACLITNSRKLAEETLAEVDRLLQILPTAETASVSWRDYGDVILCDSYEEMLETANDMAYEHVQVMTDQDDWFLDHMHSYGALFLGPRTNVANGDKVIGTNHTLPTKKAGRYTGGLWVGKFLKTHSYQRVLTDEAAAMVGEYGSRLCMLEGFVGHAEQCNIRVRRYGGRNVPYGEGAAPREAAE</sequence>
<evidence type="ECO:0000313" key="12">
    <source>
        <dbReference type="Proteomes" id="UP000268016"/>
    </source>
</evidence>
<dbReference type="PANTHER" id="PTHR21256:SF14">
    <property type="entry name" value="HISTIDINOL DEHYDROGENASE"/>
    <property type="match status" value="1"/>
</dbReference>
<feature type="active site" description="Proton acceptor" evidence="6">
    <location>
        <position position="319"/>
    </location>
</feature>
<feature type="binding site" evidence="7">
    <location>
        <position position="122"/>
    </location>
    <ligand>
        <name>NAD(+)</name>
        <dbReference type="ChEBI" id="CHEBI:57540"/>
    </ligand>
</feature>
<evidence type="ECO:0000313" key="11">
    <source>
        <dbReference type="EMBL" id="ROU02922.1"/>
    </source>
</evidence>
<comment type="caution">
    <text evidence="11">The sequence shown here is derived from an EMBL/GenBank/DDBJ whole genome shotgun (WGS) entry which is preliminary data.</text>
</comment>
<dbReference type="InterPro" id="IPR012131">
    <property type="entry name" value="Hstdl_DH"/>
</dbReference>
<evidence type="ECO:0000256" key="10">
    <source>
        <dbReference type="RuleBase" id="RU004175"/>
    </source>
</evidence>